<proteinExistence type="predicted"/>
<gene>
    <name evidence="2" type="ORF">FR943_03395</name>
</gene>
<feature type="compositionally biased region" description="Low complexity" evidence="1">
    <location>
        <begin position="39"/>
        <end position="60"/>
    </location>
</feature>
<protein>
    <recommendedName>
        <fullName evidence="4">DUF1214 domain-containing protein</fullName>
    </recommendedName>
</protein>
<name>A0ABS6KH64_9MYCO</name>
<feature type="region of interest" description="Disordered" evidence="1">
    <location>
        <begin position="39"/>
        <end position="176"/>
    </location>
</feature>
<sequence length="737" mass="77485">MMSTSSTADGARFIGRVGALAVALGIGAALGNSAAIATADTGGSDSSASSHSASTHSSSSRTGPRKGAQKDTEHRADRVKSKLAGKTTDRPDAAEPAAKVSASKVKKRRSATSEQAAAHTEKADQSSRSATPVTGQRAVTRTVTATSHTDKPAAEEPVATPQAEAVEPASTTAATTAVEPVATQVFTPTPKATRLAPAAAAPRPGLLSTVLSLEGLAPRSPKAPNPIENIALWTALGWTRRQSQLVTSSSVASTSPAAVQATAVQSTTTSASQTTDSTLATEEQLAAEQQVRQIVNTPVVQLAKAVLKVAWYVQAMKNFATVGGPDAANLAQLNKAADEYANQSATEFLLLNSNDPKLLLQVNPPHSWYGQDAGGTRVWYDNPDTVYRFSGVNAASEYVIRGHIEPGTDPTDTNISVLTGITGTTAANLSGKDIVVDENGDFVITVSARPAEDGETNHLQLPSNATILTTRNTMSDWDTQQPMTLTIERVSGPPESLFGQIGGFAIPGIGPAVVENSALLNLVSLIPAFDKAPLLLSSTETALLMLVTGISGENTYMQVATTDPVTGELREPNTLSEPAHNAAFLSTQLQSAGYFQLADDEAMIVTIDPGTATYFSVPVYNDWTITDNYWDQQTSLNNGQAIQNLDENGNPDGTYTVVISKNDPGVANWVSTGGLNQGTISIRFQGVDPDSSDAPTVTTTVVKLDDVKDNVQDNQDVYDREQQIADRQAGYYKRYTV</sequence>
<feature type="compositionally biased region" description="Polar residues" evidence="1">
    <location>
        <begin position="126"/>
        <end position="147"/>
    </location>
</feature>
<accession>A0ABS6KH64</accession>
<feature type="compositionally biased region" description="Basic and acidic residues" evidence="1">
    <location>
        <begin position="68"/>
        <end position="80"/>
    </location>
</feature>
<evidence type="ECO:0000313" key="3">
    <source>
        <dbReference type="Proteomes" id="UP000812982"/>
    </source>
</evidence>
<evidence type="ECO:0000256" key="1">
    <source>
        <dbReference type="SAM" id="MobiDB-lite"/>
    </source>
</evidence>
<evidence type="ECO:0008006" key="4">
    <source>
        <dbReference type="Google" id="ProtNLM"/>
    </source>
</evidence>
<dbReference type="Proteomes" id="UP000812982">
    <property type="component" value="Unassembled WGS sequence"/>
</dbReference>
<reference evidence="2 3" key="1">
    <citation type="journal article" date="2021" name="Sci. Rep.">
        <title>Phenotypic and genomic hallmarks of a novel, potentially pathogenic rapidly growing Mycobacterium species related to the Mycobacterium fortuitum complex.</title>
        <authorList>
            <person name="Gharbi R."/>
            <person name="Khanna V."/>
            <person name="Frigui W."/>
            <person name="Mhenni B."/>
            <person name="Brosch R."/>
            <person name="Mardassi H."/>
        </authorList>
    </citation>
    <scope>NUCLEOTIDE SEQUENCE [LARGE SCALE GENOMIC DNA]</scope>
    <source>
        <strain evidence="2 3">TNTM28</strain>
    </source>
</reference>
<dbReference type="EMBL" id="VOMB01000004">
    <property type="protein sequence ID" value="MBU9762902.1"/>
    <property type="molecule type" value="Genomic_DNA"/>
</dbReference>
<keyword evidence="3" id="KW-1185">Reference proteome</keyword>
<comment type="caution">
    <text evidence="2">The sequence shown here is derived from an EMBL/GenBank/DDBJ whole genome shotgun (WGS) entry which is preliminary data.</text>
</comment>
<organism evidence="2 3">
    <name type="scientific">[Mycobacterium] fortunisiensis</name>
    <dbReference type="NCBI Taxonomy" id="2600579"/>
    <lineage>
        <taxon>Bacteria</taxon>
        <taxon>Bacillati</taxon>
        <taxon>Actinomycetota</taxon>
        <taxon>Actinomycetes</taxon>
        <taxon>Mycobacteriales</taxon>
        <taxon>Mycobacteriaceae</taxon>
        <taxon>Mycolicibacterium</taxon>
    </lineage>
</organism>
<feature type="compositionally biased region" description="Low complexity" evidence="1">
    <location>
        <begin position="163"/>
        <end position="176"/>
    </location>
</feature>
<dbReference type="RefSeq" id="WP_217154907.1">
    <property type="nucleotide sequence ID" value="NZ_VOMB01000004.1"/>
</dbReference>
<evidence type="ECO:0000313" key="2">
    <source>
        <dbReference type="EMBL" id="MBU9762902.1"/>
    </source>
</evidence>